<dbReference type="AlphaFoldDB" id="I1BUL5"/>
<organism evidence="1 2">
    <name type="scientific">Rhizopus delemar (strain RA 99-880 / ATCC MYA-4621 / FGSC 9543 / NRRL 43880)</name>
    <name type="common">Mucormycosis agent</name>
    <name type="synonym">Rhizopus arrhizus var. delemar</name>
    <dbReference type="NCBI Taxonomy" id="246409"/>
    <lineage>
        <taxon>Eukaryota</taxon>
        <taxon>Fungi</taxon>
        <taxon>Fungi incertae sedis</taxon>
        <taxon>Mucoromycota</taxon>
        <taxon>Mucoromycotina</taxon>
        <taxon>Mucoromycetes</taxon>
        <taxon>Mucorales</taxon>
        <taxon>Mucorineae</taxon>
        <taxon>Rhizopodaceae</taxon>
        <taxon>Rhizopus</taxon>
    </lineage>
</organism>
<dbReference type="InParanoid" id="I1BUL5"/>
<accession>I1BUL5</accession>
<dbReference type="RefSeq" id="XP_067515291.1">
    <property type="nucleotide sequence ID" value="XM_067659190.1"/>
</dbReference>
<evidence type="ECO:0000313" key="2">
    <source>
        <dbReference type="Proteomes" id="UP000009138"/>
    </source>
</evidence>
<dbReference type="VEuPathDB" id="FungiDB:RO3G_04600"/>
<proteinExistence type="predicted"/>
<dbReference type="GeneID" id="93611571"/>
<gene>
    <name evidence="1" type="ORF">RO3G_04600</name>
</gene>
<reference evidence="1 2" key="1">
    <citation type="journal article" date="2009" name="PLoS Genet.">
        <title>Genomic analysis of the basal lineage fungus Rhizopus oryzae reveals a whole-genome duplication.</title>
        <authorList>
            <person name="Ma L.-J."/>
            <person name="Ibrahim A.S."/>
            <person name="Skory C."/>
            <person name="Grabherr M.G."/>
            <person name="Burger G."/>
            <person name="Butler M."/>
            <person name="Elias M."/>
            <person name="Idnurm A."/>
            <person name="Lang B.F."/>
            <person name="Sone T."/>
            <person name="Abe A."/>
            <person name="Calvo S.E."/>
            <person name="Corrochano L.M."/>
            <person name="Engels R."/>
            <person name="Fu J."/>
            <person name="Hansberg W."/>
            <person name="Kim J.-M."/>
            <person name="Kodira C.D."/>
            <person name="Koehrsen M.J."/>
            <person name="Liu B."/>
            <person name="Miranda-Saavedra D."/>
            <person name="O'Leary S."/>
            <person name="Ortiz-Castellanos L."/>
            <person name="Poulter R."/>
            <person name="Rodriguez-Romero J."/>
            <person name="Ruiz-Herrera J."/>
            <person name="Shen Y.-Q."/>
            <person name="Zeng Q."/>
            <person name="Galagan J."/>
            <person name="Birren B.W."/>
            <person name="Cuomo C.A."/>
            <person name="Wickes B.L."/>
        </authorList>
    </citation>
    <scope>NUCLEOTIDE SEQUENCE [LARGE SCALE GENOMIC DNA]</scope>
    <source>
        <strain evidence="2">RA 99-880 / ATCC MYA-4621 / FGSC 9543 / NRRL 43880</strain>
    </source>
</reference>
<evidence type="ECO:0000313" key="1">
    <source>
        <dbReference type="EMBL" id="EIE79895.1"/>
    </source>
</evidence>
<dbReference type="EMBL" id="CH476734">
    <property type="protein sequence ID" value="EIE79895.1"/>
    <property type="molecule type" value="Genomic_DNA"/>
</dbReference>
<sequence>MVRGEVVVHFSNDTPIQGPIELVFEGIQRFQTWPDLLATQLKPKSRLLNFHCYRQIQKALCLLAFRDFPLNFQYQPLCQLQSILRIE</sequence>
<name>I1BUL5_RHIO9</name>
<protein>
    <submittedName>
        <fullName evidence="1">Uncharacterized protein</fullName>
    </submittedName>
</protein>
<keyword evidence="2" id="KW-1185">Reference proteome</keyword>
<dbReference type="Proteomes" id="UP000009138">
    <property type="component" value="Unassembled WGS sequence"/>
</dbReference>